<dbReference type="InterPro" id="IPR017451">
    <property type="entry name" value="F-box-assoc_interact_dom"/>
</dbReference>
<reference evidence="2 3" key="1">
    <citation type="submission" date="2024-04" db="EMBL/GenBank/DDBJ databases">
        <title>Genome assembly C_amara_ONT_v2.</title>
        <authorList>
            <person name="Yant L."/>
            <person name="Moore C."/>
            <person name="Slenker M."/>
        </authorList>
    </citation>
    <scope>NUCLEOTIDE SEQUENCE [LARGE SCALE GENOMIC DNA]</scope>
    <source>
        <tissue evidence="2">Leaf</tissue>
    </source>
</reference>
<evidence type="ECO:0000313" key="3">
    <source>
        <dbReference type="Proteomes" id="UP001558713"/>
    </source>
</evidence>
<dbReference type="Pfam" id="PF07734">
    <property type="entry name" value="FBA_1"/>
    <property type="match status" value="1"/>
</dbReference>
<proteinExistence type="predicted"/>
<sequence>MILMVKEFRVCSMSVNLHGNQPVEVTRDLRLIDARSSFDQFEITQVSHCDGLLLLSHEGHNRIVVWNPCTGQTRWTQSKNHWDRYALGSYRDKKSDGNSYKILSYKSLGDKDQELAIYEIKSDSWRILDVTCDCRREYNEYGMF</sequence>
<keyword evidence="3" id="KW-1185">Reference proteome</keyword>
<evidence type="ECO:0000313" key="2">
    <source>
        <dbReference type="EMBL" id="KAL1187843.1"/>
    </source>
</evidence>
<feature type="domain" description="F-box associated beta-propeller type 1" evidence="1">
    <location>
        <begin position="2"/>
        <end position="140"/>
    </location>
</feature>
<accession>A0ABD0YZF2</accession>
<comment type="caution">
    <text evidence="2">The sequence shown here is derived from an EMBL/GenBank/DDBJ whole genome shotgun (WGS) entry which is preliminary data.</text>
</comment>
<dbReference type="EMBL" id="JBANAX010000939">
    <property type="protein sequence ID" value="KAL1187843.1"/>
    <property type="molecule type" value="Genomic_DNA"/>
</dbReference>
<name>A0ABD0YZF2_CARAN</name>
<evidence type="ECO:0000259" key="1">
    <source>
        <dbReference type="Pfam" id="PF07734"/>
    </source>
</evidence>
<dbReference type="Proteomes" id="UP001558713">
    <property type="component" value="Unassembled WGS sequence"/>
</dbReference>
<protein>
    <submittedName>
        <fullName evidence="2">F-box protein</fullName>
    </submittedName>
</protein>
<organism evidence="2 3">
    <name type="scientific">Cardamine amara subsp. amara</name>
    <dbReference type="NCBI Taxonomy" id="228776"/>
    <lineage>
        <taxon>Eukaryota</taxon>
        <taxon>Viridiplantae</taxon>
        <taxon>Streptophyta</taxon>
        <taxon>Embryophyta</taxon>
        <taxon>Tracheophyta</taxon>
        <taxon>Spermatophyta</taxon>
        <taxon>Magnoliopsida</taxon>
        <taxon>eudicotyledons</taxon>
        <taxon>Gunneridae</taxon>
        <taxon>Pentapetalae</taxon>
        <taxon>rosids</taxon>
        <taxon>malvids</taxon>
        <taxon>Brassicales</taxon>
        <taxon>Brassicaceae</taxon>
        <taxon>Cardamineae</taxon>
        <taxon>Cardamine</taxon>
    </lineage>
</organism>
<gene>
    <name evidence="2" type="ORF">V5N11_015806</name>
</gene>
<dbReference type="AlphaFoldDB" id="A0ABD0YZF2"/>
<dbReference type="InterPro" id="IPR006527">
    <property type="entry name" value="F-box-assoc_dom_typ1"/>
</dbReference>
<dbReference type="NCBIfam" id="TIGR01640">
    <property type="entry name" value="F_box_assoc_1"/>
    <property type="match status" value="1"/>
</dbReference>